<dbReference type="InterPro" id="IPR002925">
    <property type="entry name" value="Dienelactn_hydro"/>
</dbReference>
<dbReference type="Gene3D" id="3.40.50.1820">
    <property type="entry name" value="alpha/beta hydrolase"/>
    <property type="match status" value="1"/>
</dbReference>
<dbReference type="AlphaFoldDB" id="A0A562LAU5"/>
<dbReference type="PANTHER" id="PTHR46623">
    <property type="entry name" value="CARBOXYMETHYLENEBUTENOLIDASE-RELATED"/>
    <property type="match status" value="1"/>
</dbReference>
<evidence type="ECO:0000313" key="4">
    <source>
        <dbReference type="Proteomes" id="UP000315167"/>
    </source>
</evidence>
<dbReference type="EMBL" id="VLKN01000002">
    <property type="protein sequence ID" value="TWI04728.1"/>
    <property type="molecule type" value="Genomic_DNA"/>
</dbReference>
<reference evidence="3 4" key="1">
    <citation type="journal article" date="2015" name="Stand. Genomic Sci.">
        <title>Genomic Encyclopedia of Bacterial and Archaeal Type Strains, Phase III: the genomes of soil and plant-associated and newly described type strains.</title>
        <authorList>
            <person name="Whitman W.B."/>
            <person name="Woyke T."/>
            <person name="Klenk H.P."/>
            <person name="Zhou Y."/>
            <person name="Lilburn T.G."/>
            <person name="Beck B.J."/>
            <person name="De Vos P."/>
            <person name="Vandamme P."/>
            <person name="Eisen J.A."/>
            <person name="Garrity G."/>
            <person name="Hugenholtz P."/>
            <person name="Kyrpides N.C."/>
        </authorList>
    </citation>
    <scope>NUCLEOTIDE SEQUENCE [LARGE SCALE GENOMIC DNA]</scope>
    <source>
        <strain evidence="3 4">CGMCC 1.10821</strain>
    </source>
</reference>
<name>A0A562LAU5_9GAMM</name>
<comment type="caution">
    <text evidence="3">The sequence shown here is derived from an EMBL/GenBank/DDBJ whole genome shotgun (WGS) entry which is preliminary data.</text>
</comment>
<dbReference type="RefSeq" id="WP_144898397.1">
    <property type="nucleotide sequence ID" value="NZ_VLKN01000002.1"/>
</dbReference>
<dbReference type="OrthoDB" id="9787933at2"/>
<feature type="domain" description="Dienelactone hydrolase" evidence="2">
    <location>
        <begin position="17"/>
        <end position="218"/>
    </location>
</feature>
<dbReference type="SUPFAM" id="SSF53474">
    <property type="entry name" value="alpha/beta-Hydrolases"/>
    <property type="match status" value="1"/>
</dbReference>
<gene>
    <name evidence="3" type="ORF">IP90_00863</name>
</gene>
<dbReference type="InterPro" id="IPR029058">
    <property type="entry name" value="AB_hydrolase_fold"/>
</dbReference>
<evidence type="ECO:0000259" key="2">
    <source>
        <dbReference type="Pfam" id="PF01738"/>
    </source>
</evidence>
<protein>
    <submittedName>
        <fullName evidence="3">Carboxymethylenebutenolidase</fullName>
    </submittedName>
</protein>
<dbReference type="Proteomes" id="UP000315167">
    <property type="component" value="Unassembled WGS sequence"/>
</dbReference>
<evidence type="ECO:0000256" key="1">
    <source>
        <dbReference type="SAM" id="MobiDB-lite"/>
    </source>
</evidence>
<accession>A0A562LAU5</accession>
<dbReference type="Pfam" id="PF01738">
    <property type="entry name" value="DLH"/>
    <property type="match status" value="1"/>
</dbReference>
<dbReference type="InterPro" id="IPR051049">
    <property type="entry name" value="Dienelactone_hydrolase-like"/>
</dbReference>
<dbReference type="PANTHER" id="PTHR46623:SF6">
    <property type="entry name" value="ALPHA_BETA-HYDROLASES SUPERFAMILY PROTEIN"/>
    <property type="match status" value="1"/>
</dbReference>
<proteinExistence type="predicted"/>
<evidence type="ECO:0000313" key="3">
    <source>
        <dbReference type="EMBL" id="TWI04728.1"/>
    </source>
</evidence>
<keyword evidence="4" id="KW-1185">Reference proteome</keyword>
<dbReference type="GO" id="GO:0016787">
    <property type="term" value="F:hydrolase activity"/>
    <property type="evidence" value="ECO:0007669"/>
    <property type="project" value="InterPro"/>
</dbReference>
<organism evidence="3 4">
    <name type="scientific">Luteimonas cucumeris</name>
    <dbReference type="NCBI Taxonomy" id="985012"/>
    <lineage>
        <taxon>Bacteria</taxon>
        <taxon>Pseudomonadati</taxon>
        <taxon>Pseudomonadota</taxon>
        <taxon>Gammaproteobacteria</taxon>
        <taxon>Lysobacterales</taxon>
        <taxon>Lysobacteraceae</taxon>
        <taxon>Luteimonas</taxon>
    </lineage>
</organism>
<sequence length="221" mass="24082">MGREFSFETTQGHVSGWRADPEDQPRGGLVVLQEIFGVNAHMRSVVDRFADAGYVALAPALFDPVQPGVELDYDQDGFARGRELVGALGMERALEIVSAAAMLLQREGLEVGVVGYCWGGSVAFLANTRLGLPAVSYYGARTMPFLDEPLRAAMMFHFGEKDGSIPAQDIATHREKQPRAEVHVYPAGHAFNRDVDTHAYHAASASLALERTLAFFAEQLS</sequence>
<feature type="region of interest" description="Disordered" evidence="1">
    <location>
        <begin position="1"/>
        <end position="22"/>
    </location>
</feature>